<keyword evidence="2" id="KW-1185">Reference proteome</keyword>
<evidence type="ECO:0000313" key="2">
    <source>
        <dbReference type="Proteomes" id="UP001519460"/>
    </source>
</evidence>
<gene>
    <name evidence="1" type="ORF">BaRGS_00034130</name>
</gene>
<dbReference type="AlphaFoldDB" id="A0ABD0JII7"/>
<evidence type="ECO:0000313" key="1">
    <source>
        <dbReference type="EMBL" id="KAK7474651.1"/>
    </source>
</evidence>
<dbReference type="EMBL" id="JACVVK020000430">
    <property type="protein sequence ID" value="KAK7474651.1"/>
    <property type="molecule type" value="Genomic_DNA"/>
</dbReference>
<comment type="caution">
    <text evidence="1">The sequence shown here is derived from an EMBL/GenBank/DDBJ whole genome shotgun (WGS) entry which is preliminary data.</text>
</comment>
<proteinExistence type="predicted"/>
<reference evidence="1 2" key="1">
    <citation type="journal article" date="2023" name="Sci. Data">
        <title>Genome assembly of the Korean intertidal mud-creeper Batillaria attramentaria.</title>
        <authorList>
            <person name="Patra A.K."/>
            <person name="Ho P.T."/>
            <person name="Jun S."/>
            <person name="Lee S.J."/>
            <person name="Kim Y."/>
            <person name="Won Y.J."/>
        </authorList>
    </citation>
    <scope>NUCLEOTIDE SEQUENCE [LARGE SCALE GENOMIC DNA]</scope>
    <source>
        <strain evidence="1">Wonlab-2016</strain>
    </source>
</reference>
<sequence>MDIYHLLNKFRIGRRSVSRPGQWPLSDQQHTTDLPQTCLLHRDRSQATSHLETPRTGDGDGNLCRGAGVGLLVHLTLTERPHFMRSVKQSFHVRAD</sequence>
<accession>A0ABD0JII7</accession>
<dbReference type="Proteomes" id="UP001519460">
    <property type="component" value="Unassembled WGS sequence"/>
</dbReference>
<protein>
    <submittedName>
        <fullName evidence="1">Uncharacterized protein</fullName>
    </submittedName>
</protein>
<name>A0ABD0JII7_9CAEN</name>
<organism evidence="1 2">
    <name type="scientific">Batillaria attramentaria</name>
    <dbReference type="NCBI Taxonomy" id="370345"/>
    <lineage>
        <taxon>Eukaryota</taxon>
        <taxon>Metazoa</taxon>
        <taxon>Spiralia</taxon>
        <taxon>Lophotrochozoa</taxon>
        <taxon>Mollusca</taxon>
        <taxon>Gastropoda</taxon>
        <taxon>Caenogastropoda</taxon>
        <taxon>Sorbeoconcha</taxon>
        <taxon>Cerithioidea</taxon>
        <taxon>Batillariidae</taxon>
        <taxon>Batillaria</taxon>
    </lineage>
</organism>